<evidence type="ECO:0000256" key="6">
    <source>
        <dbReference type="ARBA" id="ARBA00012331"/>
    </source>
</evidence>
<dbReference type="GO" id="GO:0006535">
    <property type="term" value="P:cysteine biosynthetic process from serine"/>
    <property type="evidence" value="ECO:0007669"/>
    <property type="project" value="InterPro"/>
</dbReference>
<evidence type="ECO:0000313" key="11">
    <source>
        <dbReference type="EMBL" id="ADL52838.1"/>
    </source>
</evidence>
<comment type="pathway">
    <text evidence="3">Siderophore biosynthesis.</text>
</comment>
<evidence type="ECO:0000256" key="1">
    <source>
        <dbReference type="ARBA" id="ARBA00001933"/>
    </source>
</evidence>
<keyword evidence="12" id="KW-1185">Reference proteome</keyword>
<evidence type="ECO:0000256" key="2">
    <source>
        <dbReference type="ARBA" id="ARBA00004056"/>
    </source>
</evidence>
<dbReference type="GO" id="GO:0030170">
    <property type="term" value="F:pyridoxal phosphate binding"/>
    <property type="evidence" value="ECO:0007669"/>
    <property type="project" value="InterPro"/>
</dbReference>
<comment type="cofactor">
    <cofactor evidence="1">
        <name>pyridoxal 5'-phosphate</name>
        <dbReference type="ChEBI" id="CHEBI:597326"/>
    </cofactor>
</comment>
<organism evidence="11 12">
    <name type="scientific">Clostridium cellulovorans (strain ATCC 35296 / DSM 3052 / OCM 3 / 743B)</name>
    <dbReference type="NCBI Taxonomy" id="573061"/>
    <lineage>
        <taxon>Bacteria</taxon>
        <taxon>Bacillati</taxon>
        <taxon>Bacillota</taxon>
        <taxon>Clostridia</taxon>
        <taxon>Eubacteriales</taxon>
        <taxon>Clostridiaceae</taxon>
        <taxon>Clostridium</taxon>
    </lineage>
</organism>
<dbReference type="STRING" id="573061.Clocel_3151"/>
<keyword evidence="9" id="KW-0663">Pyridoxal phosphate</keyword>
<dbReference type="InterPro" id="IPR023927">
    <property type="entry name" value="SbnA"/>
</dbReference>
<dbReference type="InterPro" id="IPR036052">
    <property type="entry name" value="TrpB-like_PALP_sf"/>
</dbReference>
<evidence type="ECO:0000256" key="7">
    <source>
        <dbReference type="ARBA" id="ARBA00016985"/>
    </source>
</evidence>
<dbReference type="EMBL" id="CP002160">
    <property type="protein sequence ID" value="ADL52838.1"/>
    <property type="molecule type" value="Genomic_DNA"/>
</dbReference>
<dbReference type="Gene3D" id="3.40.50.1100">
    <property type="match status" value="2"/>
</dbReference>
<feature type="domain" description="Tryptophan synthase beta chain-like PALP" evidence="10">
    <location>
        <begin position="10"/>
        <end position="293"/>
    </location>
</feature>
<dbReference type="EC" id="2.5.1.140" evidence="6"/>
<dbReference type="InterPro" id="IPR001216">
    <property type="entry name" value="P-phosphate_BS"/>
</dbReference>
<dbReference type="OrthoDB" id="9808024at2"/>
<proteinExistence type="inferred from homology"/>
<dbReference type="InterPro" id="IPR000634">
    <property type="entry name" value="Ser/Thr_deHydtase_PyrdxlP-BS"/>
</dbReference>
<dbReference type="Pfam" id="PF00291">
    <property type="entry name" value="PALP"/>
    <property type="match status" value="1"/>
</dbReference>
<dbReference type="GO" id="GO:0016765">
    <property type="term" value="F:transferase activity, transferring alkyl or aryl (other than methyl) groups"/>
    <property type="evidence" value="ECO:0007669"/>
    <property type="project" value="UniProtKB-ARBA"/>
</dbReference>
<evidence type="ECO:0000256" key="4">
    <source>
        <dbReference type="ARBA" id="ARBA00008519"/>
    </source>
</evidence>
<dbReference type="HOGENOM" id="CLU_021018_1_0_9"/>
<evidence type="ECO:0000256" key="8">
    <source>
        <dbReference type="ARBA" id="ARBA00022679"/>
    </source>
</evidence>
<evidence type="ECO:0000256" key="3">
    <source>
        <dbReference type="ARBA" id="ARBA00004924"/>
    </source>
</evidence>
<comment type="similarity">
    <text evidence="4">Belongs to the cysteine synthase/cystathionine beta-synthase family. SbnA subfamily.</text>
</comment>
<protein>
    <recommendedName>
        <fullName evidence="7">N-(2-amino-2-carboxyethyl)-L-glutamate synthase</fullName>
        <ecNumber evidence="6">2.5.1.140</ecNumber>
    </recommendedName>
</protein>
<evidence type="ECO:0000256" key="9">
    <source>
        <dbReference type="ARBA" id="ARBA00022898"/>
    </source>
</evidence>
<accession>D9SU83</accession>
<name>D9SU83_CLOC7</name>
<gene>
    <name evidence="11" type="ordered locus">Clocel_3151</name>
</gene>
<keyword evidence="8" id="KW-0808">Transferase</keyword>
<dbReference type="InterPro" id="IPR050214">
    <property type="entry name" value="Cys_Synth/Cystath_Beta-Synth"/>
</dbReference>
<dbReference type="PROSITE" id="PS00901">
    <property type="entry name" value="CYS_SYNTHASE"/>
    <property type="match status" value="1"/>
</dbReference>
<dbReference type="SUPFAM" id="SSF53686">
    <property type="entry name" value="Tryptophan synthase beta subunit-like PLP-dependent enzymes"/>
    <property type="match status" value="1"/>
</dbReference>
<evidence type="ECO:0000313" key="12">
    <source>
        <dbReference type="Proteomes" id="UP000002730"/>
    </source>
</evidence>
<dbReference type="CDD" id="cd01561">
    <property type="entry name" value="CBS_like"/>
    <property type="match status" value="1"/>
</dbReference>
<dbReference type="AlphaFoldDB" id="D9SU83"/>
<evidence type="ECO:0000259" key="10">
    <source>
        <dbReference type="Pfam" id="PF00291"/>
    </source>
</evidence>
<dbReference type="InterPro" id="IPR001926">
    <property type="entry name" value="TrpB-like_PALP"/>
</dbReference>
<sequence length="309" mass="34164">MSYISRYINNVGNTPLVKLNNEEINANIFAKLEGFNPTGSIKDRAASKILKNLLENGIINKETTIVESSSGNFGIALASYCKELGLKFICVIDPKILPINELLISSQGAKLIKVTNADESGGYLKSRLQKVKEIIDRTPNSYWINQYANSLNADCYKETIGYEICESLKVDYIFIGVSSGGTITGISKAVKEKYPESKVIAVDVIGSKVFGQEECNRKIPGIGSSIRPPVLEESIIDEVVIVSEEDSINMCNELLKRYCIFAGGSSGSVYQAIHQYFLKYKIDGVPNVVAVFADRGDRYFDMIYKISEE</sequence>
<dbReference type="PROSITE" id="PS00165">
    <property type="entry name" value="DEHYDRATASE_SER_THR"/>
    <property type="match status" value="1"/>
</dbReference>
<comment type="subunit">
    <text evidence="5">Homodimer.</text>
</comment>
<dbReference type="PANTHER" id="PTHR10314">
    <property type="entry name" value="CYSTATHIONINE BETA-SYNTHASE"/>
    <property type="match status" value="1"/>
</dbReference>
<reference evidence="11 12" key="1">
    <citation type="submission" date="2010-08" db="EMBL/GenBank/DDBJ databases">
        <title>Complete sequence of Clostridium cellulovorans 743B.</title>
        <authorList>
            <consortium name="US DOE Joint Genome Institute"/>
            <person name="Lucas S."/>
            <person name="Copeland A."/>
            <person name="Lapidus A."/>
            <person name="Cheng J.-F."/>
            <person name="Bruce D."/>
            <person name="Goodwin L."/>
            <person name="Pitluck S."/>
            <person name="Chertkov O."/>
            <person name="Detter J.C."/>
            <person name="Han C."/>
            <person name="Tapia R."/>
            <person name="Land M."/>
            <person name="Hauser L."/>
            <person name="Chang Y.-J."/>
            <person name="Jeffries C."/>
            <person name="Kyrpides N."/>
            <person name="Ivanova N."/>
            <person name="Mikhailova N."/>
            <person name="Hemme C.L."/>
            <person name="Woyke T."/>
        </authorList>
    </citation>
    <scope>NUCLEOTIDE SEQUENCE [LARGE SCALE GENOMIC DNA]</scope>
    <source>
        <strain evidence="12">ATCC 35296 / DSM 3052 / OCM 3 / 743B</strain>
    </source>
</reference>
<dbReference type="eggNOG" id="COG0031">
    <property type="taxonomic scope" value="Bacteria"/>
</dbReference>
<dbReference type="RefSeq" id="WP_010073217.1">
    <property type="nucleotide sequence ID" value="NC_014393.1"/>
</dbReference>
<dbReference type="KEGG" id="ccb:Clocel_3151"/>
<evidence type="ECO:0000256" key="5">
    <source>
        <dbReference type="ARBA" id="ARBA00011738"/>
    </source>
</evidence>
<comment type="function">
    <text evidence="2">Catalyzes the synthesis of N-((2S)-2-amino-2-carboxyethyl)-L-glutamate (ACEGA) from O-phospho-L-serine and L-glutamate. Involved in the biosynthesis of L-2,3-diaminopropionic acid (L-Dap), a precursor of staphyloferrin B and antibiotics.</text>
</comment>
<dbReference type="NCBIfam" id="TIGR03945">
    <property type="entry name" value="PLP_SbnA_fam"/>
    <property type="match status" value="1"/>
</dbReference>
<dbReference type="Proteomes" id="UP000002730">
    <property type="component" value="Chromosome"/>
</dbReference>